<sequence length="74" mass="8361">MEEHLPERPSWDCGKCGEAWPCAIAKVNLSIEYLGGRSALLLYLGIQHWEAFDDYTASGAIPADLHERFLGWVR</sequence>
<comment type="caution">
    <text evidence="1">The sequence shown here is derived from an EMBL/GenBank/DDBJ whole genome shotgun (WGS) entry which is preliminary data.</text>
</comment>
<gene>
    <name evidence="1" type="ORF">CLV70_1384</name>
</gene>
<evidence type="ECO:0000313" key="1">
    <source>
        <dbReference type="EMBL" id="PRY19127.1"/>
    </source>
</evidence>
<reference evidence="1 2" key="1">
    <citation type="submission" date="2018-03" db="EMBL/GenBank/DDBJ databases">
        <title>Genomic Encyclopedia of Archaeal and Bacterial Type Strains, Phase II (KMG-II): from individual species to whole genera.</title>
        <authorList>
            <person name="Goeker M."/>
        </authorList>
    </citation>
    <scope>NUCLEOTIDE SEQUENCE [LARGE SCALE GENOMIC DNA]</scope>
    <source>
        <strain evidence="1 2">DSM 45348</strain>
    </source>
</reference>
<dbReference type="RefSeq" id="WP_106131254.1">
    <property type="nucleotide sequence ID" value="NZ_PVZG01000038.1"/>
</dbReference>
<protein>
    <recommendedName>
        <fullName evidence="3">Flavin reductase</fullName>
    </recommendedName>
</protein>
<organism evidence="1 2">
    <name type="scientific">Pseudosporangium ferrugineum</name>
    <dbReference type="NCBI Taxonomy" id="439699"/>
    <lineage>
        <taxon>Bacteria</taxon>
        <taxon>Bacillati</taxon>
        <taxon>Actinomycetota</taxon>
        <taxon>Actinomycetes</taxon>
        <taxon>Micromonosporales</taxon>
        <taxon>Micromonosporaceae</taxon>
        <taxon>Pseudosporangium</taxon>
    </lineage>
</organism>
<dbReference type="AlphaFoldDB" id="A0A2T0RD82"/>
<accession>A0A2T0RD82</accession>
<proteinExistence type="predicted"/>
<dbReference type="OrthoDB" id="3393036at2"/>
<name>A0A2T0RD82_9ACTN</name>
<keyword evidence="2" id="KW-1185">Reference proteome</keyword>
<dbReference type="Proteomes" id="UP000239209">
    <property type="component" value="Unassembled WGS sequence"/>
</dbReference>
<evidence type="ECO:0008006" key="3">
    <source>
        <dbReference type="Google" id="ProtNLM"/>
    </source>
</evidence>
<dbReference type="EMBL" id="PVZG01000038">
    <property type="protein sequence ID" value="PRY19127.1"/>
    <property type="molecule type" value="Genomic_DNA"/>
</dbReference>
<evidence type="ECO:0000313" key="2">
    <source>
        <dbReference type="Proteomes" id="UP000239209"/>
    </source>
</evidence>